<accession>A0ABV7WF99</accession>
<dbReference type="Proteomes" id="UP001595685">
    <property type="component" value="Unassembled WGS sequence"/>
</dbReference>
<organism evidence="3 4">
    <name type="scientific">Aquipuribacter hungaricus</name>
    <dbReference type="NCBI Taxonomy" id="545624"/>
    <lineage>
        <taxon>Bacteria</taxon>
        <taxon>Bacillati</taxon>
        <taxon>Actinomycetota</taxon>
        <taxon>Actinomycetes</taxon>
        <taxon>Micrococcales</taxon>
        <taxon>Intrasporangiaceae</taxon>
        <taxon>Aquipuribacter</taxon>
    </lineage>
</organism>
<keyword evidence="4" id="KW-1185">Reference proteome</keyword>
<name>A0ABV7WF99_9MICO</name>
<dbReference type="InterPro" id="IPR003325">
    <property type="entry name" value="TerD"/>
</dbReference>
<dbReference type="CDD" id="cd06974">
    <property type="entry name" value="TerD_like"/>
    <property type="match status" value="1"/>
</dbReference>
<evidence type="ECO:0000259" key="2">
    <source>
        <dbReference type="Pfam" id="PF02342"/>
    </source>
</evidence>
<evidence type="ECO:0000313" key="4">
    <source>
        <dbReference type="Proteomes" id="UP001595685"/>
    </source>
</evidence>
<dbReference type="EMBL" id="JBHRWW010000004">
    <property type="protein sequence ID" value="MFC3688135.1"/>
    <property type="molecule type" value="Genomic_DNA"/>
</dbReference>
<gene>
    <name evidence="3" type="ORF">ACFOLH_07255</name>
</gene>
<feature type="domain" description="TerD" evidence="2">
    <location>
        <begin position="1"/>
        <end position="180"/>
    </location>
</feature>
<dbReference type="Gene3D" id="2.60.60.30">
    <property type="entry name" value="sav2460 like domains"/>
    <property type="match status" value="1"/>
</dbReference>
<evidence type="ECO:0000313" key="3">
    <source>
        <dbReference type="EMBL" id="MFC3688135.1"/>
    </source>
</evidence>
<comment type="caution">
    <text evidence="3">The sequence shown here is derived from an EMBL/GenBank/DDBJ whole genome shotgun (WGS) entry which is preliminary data.</text>
</comment>
<sequence>MRRGTNVALTKEIPGLTRVVVAVRLATSEEVLARSLVVAAILCDEGGRALGDDHFVFFNQLADAGRSVVRLDVRSAAPGPEEQVEVDLDRVPEDVRRVVFVAYVNGGTAQRRTLSQLREATVRVLQQEDDAELVRSENLVPGFGPETGVVLCELYRHRGDWKFRVVGQGYDDGMVGMAADHGITL</sequence>
<protein>
    <submittedName>
        <fullName evidence="3">TerD family protein</fullName>
    </submittedName>
</protein>
<evidence type="ECO:0000256" key="1">
    <source>
        <dbReference type="ARBA" id="ARBA00008775"/>
    </source>
</evidence>
<dbReference type="PANTHER" id="PTHR32097:SF4">
    <property type="entry name" value="GENERAL STRESS PROTEIN 16U"/>
    <property type="match status" value="1"/>
</dbReference>
<dbReference type="PANTHER" id="PTHR32097">
    <property type="entry name" value="CAMP-BINDING PROTEIN 1-RELATED"/>
    <property type="match status" value="1"/>
</dbReference>
<dbReference type="Pfam" id="PF02342">
    <property type="entry name" value="TerD"/>
    <property type="match status" value="1"/>
</dbReference>
<dbReference type="InterPro" id="IPR051324">
    <property type="entry name" value="Stress/Tellurium_Resist"/>
</dbReference>
<reference evidence="4" key="1">
    <citation type="journal article" date="2019" name="Int. J. Syst. Evol. Microbiol.">
        <title>The Global Catalogue of Microorganisms (GCM) 10K type strain sequencing project: providing services to taxonomists for standard genome sequencing and annotation.</title>
        <authorList>
            <consortium name="The Broad Institute Genomics Platform"/>
            <consortium name="The Broad Institute Genome Sequencing Center for Infectious Disease"/>
            <person name="Wu L."/>
            <person name="Ma J."/>
        </authorList>
    </citation>
    <scope>NUCLEOTIDE SEQUENCE [LARGE SCALE GENOMIC DNA]</scope>
    <source>
        <strain evidence="4">NCAIM B.02333</strain>
    </source>
</reference>
<comment type="similarity">
    <text evidence="1">Belongs to the CAPAB/TerDEXZ family.</text>
</comment>
<proteinExistence type="inferred from homology"/>
<dbReference type="RefSeq" id="WP_340295483.1">
    <property type="nucleotide sequence ID" value="NZ_JBBEOI010000247.1"/>
</dbReference>